<dbReference type="RefSeq" id="WP_254760870.1">
    <property type="nucleotide sequence ID" value="NZ_JANCLT010000016.1"/>
</dbReference>
<reference evidence="1" key="1">
    <citation type="submission" date="2022-07" db="EMBL/GenBank/DDBJ databases">
        <authorList>
            <person name="Li W.-J."/>
            <person name="Deng Q.-Q."/>
        </authorList>
    </citation>
    <scope>NUCLEOTIDE SEQUENCE</scope>
    <source>
        <strain evidence="1">SYSU M60031</strain>
    </source>
</reference>
<evidence type="ECO:0008006" key="3">
    <source>
        <dbReference type="Google" id="ProtNLM"/>
    </source>
</evidence>
<dbReference type="AlphaFoldDB" id="A0AA42BSV6"/>
<name>A0AA42BSV6_9BACI</name>
<dbReference type="SUPFAM" id="SSF52540">
    <property type="entry name" value="P-loop containing nucleoside triphosphate hydrolases"/>
    <property type="match status" value="1"/>
</dbReference>
<evidence type="ECO:0000313" key="2">
    <source>
        <dbReference type="Proteomes" id="UP001156102"/>
    </source>
</evidence>
<keyword evidence="2" id="KW-1185">Reference proteome</keyword>
<dbReference type="Proteomes" id="UP001156102">
    <property type="component" value="Unassembled WGS sequence"/>
</dbReference>
<comment type="caution">
    <text evidence="1">The sequence shown here is derived from an EMBL/GenBank/DDBJ whole genome shotgun (WGS) entry which is preliminary data.</text>
</comment>
<evidence type="ECO:0000313" key="1">
    <source>
        <dbReference type="EMBL" id="MCP8970944.1"/>
    </source>
</evidence>
<dbReference type="EMBL" id="JANCLT010000016">
    <property type="protein sequence ID" value="MCP8970944.1"/>
    <property type="molecule type" value="Genomic_DNA"/>
</dbReference>
<accession>A0AA42BSV6</accession>
<organism evidence="1 2">
    <name type="scientific">Ectobacillus ponti</name>
    <dbReference type="NCBI Taxonomy" id="2961894"/>
    <lineage>
        <taxon>Bacteria</taxon>
        <taxon>Bacillati</taxon>
        <taxon>Bacillota</taxon>
        <taxon>Bacilli</taxon>
        <taxon>Bacillales</taxon>
        <taxon>Bacillaceae</taxon>
        <taxon>Ectobacillus</taxon>
    </lineage>
</organism>
<dbReference type="Gene3D" id="3.40.50.300">
    <property type="entry name" value="P-loop containing nucleotide triphosphate hydrolases"/>
    <property type="match status" value="1"/>
</dbReference>
<proteinExistence type="predicted"/>
<sequence>MPKLFFICGPHCSGKTSILKALHQRGDISMRGSEIGKDLYYARKFQTAAQGHTFEMEVANCELRRDIAYVSTEGVVGVETWHPGNIAYAAVRNPDSVSQLVEVARKSPFLQQAQGIWLRIPKGIIEERTQTFKDDREWAGDFYSRIDAALEGVLESLGMLSRTVCIDTSKPLNEVLEEVSKLIKA</sequence>
<gene>
    <name evidence="1" type="ORF">NK662_20700</name>
</gene>
<protein>
    <recommendedName>
        <fullName evidence="3">NadR/Ttd14 AAA domain-containing protein</fullName>
    </recommendedName>
</protein>
<dbReference type="InterPro" id="IPR027417">
    <property type="entry name" value="P-loop_NTPase"/>
</dbReference>